<dbReference type="NCBIfam" id="TIGR00728">
    <property type="entry name" value="OPT_sfam"/>
    <property type="match status" value="1"/>
</dbReference>
<dbReference type="GO" id="GO:0015031">
    <property type="term" value="P:protein transport"/>
    <property type="evidence" value="ECO:0007669"/>
    <property type="project" value="UniProtKB-KW"/>
</dbReference>
<dbReference type="EMBL" id="NAJO01000025">
    <property type="protein sequence ID" value="OQO03364.1"/>
    <property type="molecule type" value="Genomic_DNA"/>
</dbReference>
<evidence type="ECO:0000256" key="7">
    <source>
        <dbReference type="ARBA" id="ARBA00022679"/>
    </source>
</evidence>
<dbReference type="Gene3D" id="3.90.1150.10">
    <property type="entry name" value="Aspartate Aminotransferase, domain 1"/>
    <property type="match status" value="1"/>
</dbReference>
<evidence type="ECO:0000256" key="5">
    <source>
        <dbReference type="ARBA" id="ARBA00022448"/>
    </source>
</evidence>
<dbReference type="NCBIfam" id="TIGR00727">
    <property type="entry name" value="ISP4_OPT"/>
    <property type="match status" value="1"/>
</dbReference>
<dbReference type="GO" id="GO:0008483">
    <property type="term" value="F:transaminase activity"/>
    <property type="evidence" value="ECO:0007669"/>
    <property type="project" value="UniProtKB-KW"/>
</dbReference>
<feature type="region of interest" description="Disordered" evidence="14">
    <location>
        <begin position="1"/>
        <end position="39"/>
    </location>
</feature>
<dbReference type="Gene3D" id="3.40.640.10">
    <property type="entry name" value="Type I PLP-dependent aspartate aminotransferase-like (Major domain)"/>
    <property type="match status" value="1"/>
</dbReference>
<dbReference type="InterPro" id="IPR004839">
    <property type="entry name" value="Aminotransferase_I/II_large"/>
</dbReference>
<accession>A0A1V8SWD3</accession>
<feature type="transmembrane region" description="Helical" evidence="15">
    <location>
        <begin position="818"/>
        <end position="842"/>
    </location>
</feature>
<reference evidence="18" key="1">
    <citation type="submission" date="2017-03" db="EMBL/GenBank/DDBJ databases">
        <title>Genomes of endolithic fungi from Antarctica.</title>
        <authorList>
            <person name="Coleine C."/>
            <person name="Masonjones S."/>
            <person name="Stajich J.E."/>
        </authorList>
    </citation>
    <scope>NUCLEOTIDE SEQUENCE [LARGE SCALE GENOMIC DNA]</scope>
    <source>
        <strain evidence="18">CCFEE 5527</strain>
    </source>
</reference>
<protein>
    <recommendedName>
        <fullName evidence="16">Aminotransferase class I/classII large domain-containing protein</fullName>
    </recommendedName>
</protein>
<dbReference type="InParanoid" id="A0A1V8SWD3"/>
<dbReference type="SUPFAM" id="SSF53383">
    <property type="entry name" value="PLP-dependent transferases"/>
    <property type="match status" value="1"/>
</dbReference>
<dbReference type="GO" id="GO:0035673">
    <property type="term" value="F:oligopeptide transmembrane transporter activity"/>
    <property type="evidence" value="ECO:0007669"/>
    <property type="project" value="InterPro"/>
</dbReference>
<evidence type="ECO:0000256" key="14">
    <source>
        <dbReference type="SAM" id="MobiDB-lite"/>
    </source>
</evidence>
<gene>
    <name evidence="17" type="ORF">B0A48_11622</name>
</gene>
<evidence type="ECO:0000313" key="17">
    <source>
        <dbReference type="EMBL" id="OQO03364.1"/>
    </source>
</evidence>
<feature type="transmembrane region" description="Helical" evidence="15">
    <location>
        <begin position="237"/>
        <end position="254"/>
    </location>
</feature>
<sequence length="1312" mass="148136">MSYRKPYTEGEAIDPADRSSSSANSIHEDEKGGAIETARRQSVLEGEVVQLAEKLDDQNVKEHLAPIEDLEKVIDKIDGLTIEECRTFAAKFLEDHDFDYNIDASQRSKLQHFLNGPLESQSDDEYELAFKSEVAILKYYSPYPEVRAVTTPDDDENILCETIRAHLLGYLWACVAQFINSLFNSRFPNVYLTSTTAQVLLYPCGKFLAWALPDWGFKIGGTRHSLNPGPWTYKEQVLSTVIINVSVTSAYVFWNIQTQEVYYLDKWLTPGYKILLLLATQMMGLGFAGLLRRFAVYPMESIWPTILPTLALNRALLQGDKKETIHGWKISMYKFFWICMIVYFWLPGYLFQALSLFSWMTWIAPNNFNLAIVTGSQTGLGFNPISSFDWNTFSTNFFPLTYPFYSYLQQYIGQFIGGLVILALYYTNTKDTGYLPINSSRIFDNTGSHYNITKILVNDVVDEDLYKAYSPPYYAAGNLVVYSIFFLFYPFTMVFVLLDSGKILGKAYVSIFSAAWQQMKRAGRSTFAAGKALGQGKIREAASHLYHILDDETSVYDGFDDIWTNMARKYPEVPDWWFAAVAFTSFIFAIVICTVYTEMGTPVWTIFFVIGLNLIFLVPSTYLYSISGTTEGLNVLAELIVGYALPGRPEALMFVKAFGYNITGQADYFVSDLKMGLYAKIPPRAMYRGQMISAFITAFVAYGVVDLVDGLDGICTPDQTAKFTCANGSSVYFSASVFWGAIGPARVFGQIYPVMKYAFLLGFLLAPVWWGIKRYGPTARQSMRTKMPGAIFKPLDILIFTPISYLKQVHPSLILNGFIYWAPVNLTYTTSGLYMSMFFMYYVRRYKTAWFEKYNYVLAAALIGGVALSALIIFFSVQYNPVTVSWWGNDVLATRVDGGAADRTVLLMDLPEKGYFGLDTWEVSGQRQDGFFGYNPPEFVLDAAREALGKVECNQYSPTKGRPRLKKAIATAYSPFFGRTINPDTEVTITTGANEGMLSAFMGFLEQGDEVIVFEPFFDQYISNIEMPGGKVVYVPMTPPKNGATQTTSAGEWFVDMKILEDKITDKTRMIVLNSPHNPVGKVFSKEELQAIGDLCVKHNIIILSDEVYDRLYYVPFTRVATLSPEIAALTLTVGSAGKNFYATGWRVGYLIGPEHLIKYVSAAHTRICYSSVSPLQEATAVAFERADEEGFWDDSKKEMKGKMERFNEIWDELGLPYSIPQGGYFVLVNLAKVELPANYPFPDHVANRPRDFKLSWFCIMELGVAAIPPTEFFTDANAHIVEDWLRFAVCKEDKVLESAKERLRGLKQYIK</sequence>
<dbReference type="InterPro" id="IPR015421">
    <property type="entry name" value="PyrdxlP-dep_Trfase_major"/>
</dbReference>
<dbReference type="InterPro" id="IPR004813">
    <property type="entry name" value="OPT"/>
</dbReference>
<comment type="subcellular location">
    <subcellularLocation>
        <location evidence="2">Membrane</location>
        <topology evidence="2">Multi-pass membrane protein</topology>
    </subcellularLocation>
</comment>
<feature type="transmembrane region" description="Helical" evidence="15">
    <location>
        <begin position="576"/>
        <end position="597"/>
    </location>
</feature>
<feature type="transmembrane region" description="Helical" evidence="15">
    <location>
        <begin position="685"/>
        <end position="705"/>
    </location>
</feature>
<dbReference type="InterPro" id="IPR004648">
    <property type="entry name" value="Oligpept_transpt"/>
</dbReference>
<feature type="transmembrane region" description="Helical" evidence="15">
    <location>
        <begin position="751"/>
        <end position="770"/>
    </location>
</feature>
<keyword evidence="12 15" id="KW-1133">Transmembrane helix</keyword>
<dbReference type="OrthoDB" id="9986677at2759"/>
<keyword evidence="8 15" id="KW-0812">Transmembrane</keyword>
<evidence type="ECO:0000256" key="1">
    <source>
        <dbReference type="ARBA" id="ARBA00001933"/>
    </source>
</evidence>
<dbReference type="CDD" id="cd00609">
    <property type="entry name" value="AAT_like"/>
    <property type="match status" value="1"/>
</dbReference>
<feature type="transmembrane region" description="Helical" evidence="15">
    <location>
        <begin position="479"/>
        <end position="498"/>
    </location>
</feature>
<keyword evidence="6" id="KW-0032">Aminotransferase</keyword>
<feature type="transmembrane region" description="Helical" evidence="15">
    <location>
        <begin position="854"/>
        <end position="875"/>
    </location>
</feature>
<comment type="caution">
    <text evidence="17">The sequence shown here is derived from an EMBL/GenBank/DDBJ whole genome shotgun (WGS) entry which is preliminary data.</text>
</comment>
<evidence type="ECO:0000256" key="10">
    <source>
        <dbReference type="ARBA" id="ARBA00022898"/>
    </source>
</evidence>
<keyword evidence="10" id="KW-0663">Pyridoxal phosphate</keyword>
<name>A0A1V8SWD3_9PEZI</name>
<dbReference type="GO" id="GO:0030170">
    <property type="term" value="F:pyridoxal phosphate binding"/>
    <property type="evidence" value="ECO:0007669"/>
    <property type="project" value="InterPro"/>
</dbReference>
<comment type="cofactor">
    <cofactor evidence="1">
        <name>pyridoxal 5'-phosphate</name>
        <dbReference type="ChEBI" id="CHEBI:597326"/>
    </cofactor>
</comment>
<comment type="similarity">
    <text evidence="3">Belongs to the class-I pyridoxal-phosphate-dependent aminotransferase family.</text>
</comment>
<evidence type="ECO:0000256" key="2">
    <source>
        <dbReference type="ARBA" id="ARBA00004141"/>
    </source>
</evidence>
<dbReference type="InterPro" id="IPR015422">
    <property type="entry name" value="PyrdxlP-dep_Trfase_small"/>
</dbReference>
<keyword evidence="7" id="KW-0808">Transferase</keyword>
<dbReference type="Pfam" id="PF03169">
    <property type="entry name" value="OPT"/>
    <property type="match status" value="1"/>
</dbReference>
<keyword evidence="13 15" id="KW-0472">Membrane</keyword>
<feature type="transmembrane region" description="Helical" evidence="15">
    <location>
        <begin position="603"/>
        <end position="624"/>
    </location>
</feature>
<feature type="transmembrane region" description="Helical" evidence="15">
    <location>
        <begin position="274"/>
        <end position="291"/>
    </location>
</feature>
<dbReference type="FunFam" id="3.40.640.10:FF:000024">
    <property type="entry name" value="Kynurenine--oxoglutarate transaminase 3"/>
    <property type="match status" value="1"/>
</dbReference>
<feature type="domain" description="Aminotransferase class I/classII large" evidence="16">
    <location>
        <begin position="935"/>
        <end position="1302"/>
    </location>
</feature>
<keyword evidence="18" id="KW-1185">Reference proteome</keyword>
<evidence type="ECO:0000256" key="12">
    <source>
        <dbReference type="ARBA" id="ARBA00022989"/>
    </source>
</evidence>
<evidence type="ECO:0000313" key="18">
    <source>
        <dbReference type="Proteomes" id="UP000192596"/>
    </source>
</evidence>
<proteinExistence type="inferred from homology"/>
<evidence type="ECO:0000256" key="8">
    <source>
        <dbReference type="ARBA" id="ARBA00022692"/>
    </source>
</evidence>
<keyword evidence="9" id="KW-0571">Peptide transport</keyword>
<evidence type="ECO:0000256" key="13">
    <source>
        <dbReference type="ARBA" id="ARBA00023136"/>
    </source>
</evidence>
<evidence type="ECO:0000256" key="11">
    <source>
        <dbReference type="ARBA" id="ARBA00022927"/>
    </source>
</evidence>
<dbReference type="Proteomes" id="UP000192596">
    <property type="component" value="Unassembled WGS sequence"/>
</dbReference>
<evidence type="ECO:0000256" key="6">
    <source>
        <dbReference type="ARBA" id="ARBA00022576"/>
    </source>
</evidence>
<dbReference type="FunCoup" id="A0A1V8SWD3">
    <property type="interactions" value="23"/>
</dbReference>
<evidence type="ECO:0000256" key="15">
    <source>
        <dbReference type="SAM" id="Phobius"/>
    </source>
</evidence>
<feature type="transmembrane region" description="Helical" evidence="15">
    <location>
        <begin position="335"/>
        <end position="360"/>
    </location>
</feature>
<comment type="similarity">
    <text evidence="4">Belongs to the oligopeptide OPT transporter family.</text>
</comment>
<organism evidence="17 18">
    <name type="scientific">Cryoendolithus antarcticus</name>
    <dbReference type="NCBI Taxonomy" id="1507870"/>
    <lineage>
        <taxon>Eukaryota</taxon>
        <taxon>Fungi</taxon>
        <taxon>Dikarya</taxon>
        <taxon>Ascomycota</taxon>
        <taxon>Pezizomycotina</taxon>
        <taxon>Dothideomycetes</taxon>
        <taxon>Dothideomycetidae</taxon>
        <taxon>Cladosporiales</taxon>
        <taxon>Cladosporiaceae</taxon>
        <taxon>Cryoendolithus</taxon>
    </lineage>
</organism>
<evidence type="ECO:0000256" key="3">
    <source>
        <dbReference type="ARBA" id="ARBA00007441"/>
    </source>
</evidence>
<evidence type="ECO:0000256" key="9">
    <source>
        <dbReference type="ARBA" id="ARBA00022856"/>
    </source>
</evidence>
<dbReference type="Pfam" id="PF00155">
    <property type="entry name" value="Aminotran_1_2"/>
    <property type="match status" value="1"/>
</dbReference>
<keyword evidence="11" id="KW-0653">Protein transport</keyword>
<feature type="transmembrane region" description="Helical" evidence="15">
    <location>
        <begin position="790"/>
        <end position="806"/>
    </location>
</feature>
<dbReference type="GO" id="GO:0016020">
    <property type="term" value="C:membrane"/>
    <property type="evidence" value="ECO:0007669"/>
    <property type="project" value="UniProtKB-SubCell"/>
</dbReference>
<keyword evidence="5" id="KW-0813">Transport</keyword>
<dbReference type="InterPro" id="IPR015424">
    <property type="entry name" value="PyrdxlP-dep_Trfase"/>
</dbReference>
<evidence type="ECO:0000259" key="16">
    <source>
        <dbReference type="Pfam" id="PF00155"/>
    </source>
</evidence>
<evidence type="ECO:0000256" key="4">
    <source>
        <dbReference type="ARBA" id="ARBA00008807"/>
    </source>
</evidence>
<feature type="compositionally biased region" description="Basic and acidic residues" evidence="14">
    <location>
        <begin position="26"/>
        <end position="39"/>
    </location>
</feature>
<dbReference type="PANTHER" id="PTHR22601">
    <property type="entry name" value="ISP4 LIKE PROTEIN"/>
    <property type="match status" value="1"/>
</dbReference>